<sequence>MCKLPEDLNGISLSGGEPFEQALALAKLLELLQAARPQWNVLAYSGYPLKHLKQQENARQLLAYVDILVDGPYAYQQPGNHPLAASSNQQLHYLTPRGLTLRAACEKLPLNAANLGVGNSPQQRLIGILDPATRARLLRVWQLKPV</sequence>
<protein>
    <submittedName>
        <fullName evidence="1">Anaerobic ribonucleotide reductase-activating protein</fullName>
    </submittedName>
</protein>
<accession>A0A1H6FJ17</accession>
<reference evidence="1 2" key="1">
    <citation type="submission" date="2016-10" db="EMBL/GenBank/DDBJ databases">
        <authorList>
            <person name="de Groot N.N."/>
        </authorList>
    </citation>
    <scope>NUCLEOTIDE SEQUENCE [LARGE SCALE GENOMIC DNA]</scope>
    <source>
        <strain evidence="1">MBHS1</strain>
    </source>
</reference>
<evidence type="ECO:0000313" key="1">
    <source>
        <dbReference type="EMBL" id="SEH09359.1"/>
    </source>
</evidence>
<dbReference type="Pfam" id="PF13353">
    <property type="entry name" value="Fer4_12"/>
    <property type="match status" value="1"/>
</dbReference>
<dbReference type="Proteomes" id="UP000236724">
    <property type="component" value="Unassembled WGS sequence"/>
</dbReference>
<keyword evidence="2" id="KW-1185">Reference proteome</keyword>
<name>A0A1H6FJ17_9GAMM</name>
<proteinExistence type="predicted"/>
<dbReference type="AlphaFoldDB" id="A0A1H6FJ17"/>
<dbReference type="EMBL" id="FMSV02000562">
    <property type="protein sequence ID" value="SEH09359.1"/>
    <property type="molecule type" value="Genomic_DNA"/>
</dbReference>
<gene>
    <name evidence="1" type="ORF">MBHS_05254</name>
</gene>
<evidence type="ECO:0000313" key="2">
    <source>
        <dbReference type="Proteomes" id="UP000236724"/>
    </source>
</evidence>
<dbReference type="RefSeq" id="WP_177428727.1">
    <property type="nucleotide sequence ID" value="NZ_FMSV02000562.1"/>
</dbReference>
<organism evidence="1 2">
    <name type="scientific">Candidatus Venteria ishoeyi</name>
    <dbReference type="NCBI Taxonomy" id="1899563"/>
    <lineage>
        <taxon>Bacteria</taxon>
        <taxon>Pseudomonadati</taxon>
        <taxon>Pseudomonadota</taxon>
        <taxon>Gammaproteobacteria</taxon>
        <taxon>Thiotrichales</taxon>
        <taxon>Thiotrichaceae</taxon>
        <taxon>Venteria</taxon>
    </lineage>
</organism>